<dbReference type="SMART" id="SM01050">
    <property type="entry name" value="CactinC_cactus"/>
    <property type="match status" value="1"/>
</dbReference>
<name>A0AAW2CDZ4_9ROSI</name>
<feature type="domain" description="Splicing factor Cactin C-terminal" evidence="2">
    <location>
        <begin position="147"/>
        <end position="271"/>
    </location>
</feature>
<evidence type="ECO:0000313" key="4">
    <source>
        <dbReference type="Proteomes" id="UP001459277"/>
    </source>
</evidence>
<feature type="compositionally biased region" description="Basic and acidic residues" evidence="1">
    <location>
        <begin position="83"/>
        <end position="99"/>
    </location>
</feature>
<accession>A0AAW2CDZ4</accession>
<dbReference type="GO" id="GO:0005737">
    <property type="term" value="C:cytoplasm"/>
    <property type="evidence" value="ECO:0007669"/>
    <property type="project" value="TreeGrafter"/>
</dbReference>
<dbReference type="GO" id="GO:0045292">
    <property type="term" value="P:mRNA cis splicing, via spliceosome"/>
    <property type="evidence" value="ECO:0007669"/>
    <property type="project" value="TreeGrafter"/>
</dbReference>
<dbReference type="PANTHER" id="PTHR21737">
    <property type="entry name" value="POLYGLUTAMINE BINDING PROTEIN 1/MARVEL MEMBRANE-ASSOCIATING DOMAIN CONTAINING 3"/>
    <property type="match status" value="1"/>
</dbReference>
<sequence length="307" mass="36739">MATRSSSSLRRILKNKLKKSRTTHESFIWKKKVLRDFALGIDFEEADDEETRILERKAEIEKLRKRREERAVRKAQREEEAEARARARARAQKDLPEPEREGEEEEEDRSMLIAVVKEQQRRIQETMGTRTREEDAEEVKLLESQSHDEYRAKKPKYTNRVHTGYVWNKYNSTHYDHDNPPPKFVRGYKFDIFYPDLVDNSKVPTYTLEEDKDSNNGDTCIIRFRAGPPYAEIAFRIVNDDWDYSQKNGFKCTFEGGILRLYFNFKRYFYRSLNFKLLDLAELLLNCIFHFVNMSRELINLNDFFLM</sequence>
<dbReference type="Proteomes" id="UP001459277">
    <property type="component" value="Unassembled WGS sequence"/>
</dbReference>
<reference evidence="3 4" key="1">
    <citation type="submission" date="2024-01" db="EMBL/GenBank/DDBJ databases">
        <title>A telomere-to-telomere, gap-free genome of sweet tea (Lithocarpus litseifolius).</title>
        <authorList>
            <person name="Zhou J."/>
        </authorList>
    </citation>
    <scope>NUCLEOTIDE SEQUENCE [LARGE SCALE GENOMIC DNA]</scope>
    <source>
        <strain evidence="3">Zhou-2022a</strain>
        <tissue evidence="3">Leaf</tissue>
    </source>
</reference>
<comment type="caution">
    <text evidence="3">The sequence shown here is derived from an EMBL/GenBank/DDBJ whole genome shotgun (WGS) entry which is preliminary data.</text>
</comment>
<dbReference type="GO" id="GO:0005681">
    <property type="term" value="C:spliceosomal complex"/>
    <property type="evidence" value="ECO:0007669"/>
    <property type="project" value="TreeGrafter"/>
</dbReference>
<evidence type="ECO:0000256" key="1">
    <source>
        <dbReference type="SAM" id="MobiDB-lite"/>
    </source>
</evidence>
<dbReference type="EMBL" id="JAZDWU010000007">
    <property type="protein sequence ID" value="KAK9995522.1"/>
    <property type="molecule type" value="Genomic_DNA"/>
</dbReference>
<feature type="region of interest" description="Disordered" evidence="1">
    <location>
        <begin position="83"/>
        <end position="109"/>
    </location>
</feature>
<organism evidence="3 4">
    <name type="scientific">Lithocarpus litseifolius</name>
    <dbReference type="NCBI Taxonomy" id="425828"/>
    <lineage>
        <taxon>Eukaryota</taxon>
        <taxon>Viridiplantae</taxon>
        <taxon>Streptophyta</taxon>
        <taxon>Embryophyta</taxon>
        <taxon>Tracheophyta</taxon>
        <taxon>Spermatophyta</taxon>
        <taxon>Magnoliopsida</taxon>
        <taxon>eudicotyledons</taxon>
        <taxon>Gunneridae</taxon>
        <taxon>Pentapetalae</taxon>
        <taxon>rosids</taxon>
        <taxon>fabids</taxon>
        <taxon>Fagales</taxon>
        <taxon>Fagaceae</taxon>
        <taxon>Lithocarpus</taxon>
    </lineage>
</organism>
<gene>
    <name evidence="3" type="ORF">SO802_020208</name>
</gene>
<dbReference type="InterPro" id="IPR019134">
    <property type="entry name" value="Cactin_C"/>
</dbReference>
<protein>
    <recommendedName>
        <fullName evidence="2">Splicing factor Cactin C-terminal domain-containing protein</fullName>
    </recommendedName>
</protein>
<keyword evidence="4" id="KW-1185">Reference proteome</keyword>
<evidence type="ECO:0000313" key="3">
    <source>
        <dbReference type="EMBL" id="KAK9995522.1"/>
    </source>
</evidence>
<dbReference type="PANTHER" id="PTHR21737:SF4">
    <property type="entry name" value="SPLICING FACTOR CACTIN"/>
    <property type="match status" value="1"/>
</dbReference>
<evidence type="ECO:0000259" key="2">
    <source>
        <dbReference type="Pfam" id="PF09732"/>
    </source>
</evidence>
<dbReference type="AlphaFoldDB" id="A0AAW2CDZ4"/>
<dbReference type="Pfam" id="PF09732">
    <property type="entry name" value="CactinC_cactus"/>
    <property type="match status" value="1"/>
</dbReference>
<proteinExistence type="predicted"/>